<proteinExistence type="inferred from homology"/>
<dbReference type="RefSeq" id="WP_146108002.1">
    <property type="nucleotide sequence ID" value="NZ_CP154825.1"/>
</dbReference>
<dbReference type="Pfam" id="PF06722">
    <property type="entry name" value="EryCIII-like_C"/>
    <property type="match status" value="1"/>
</dbReference>
<comment type="caution">
    <text evidence="4">The sequence shown here is derived from an EMBL/GenBank/DDBJ whole genome shotgun (WGS) entry which is preliminary data.</text>
</comment>
<evidence type="ECO:0000259" key="3">
    <source>
        <dbReference type="Pfam" id="PF06722"/>
    </source>
</evidence>
<feature type="domain" description="Erythromycin biosynthesis protein CIII-like C-terminal" evidence="3">
    <location>
        <begin position="264"/>
        <end position="370"/>
    </location>
</feature>
<protein>
    <submittedName>
        <fullName evidence="4">MGT family glycosyltransferase</fullName>
    </submittedName>
</protein>
<dbReference type="PANTHER" id="PTHR21015:SF22">
    <property type="entry name" value="GLYCOSYLTRANSFERASE"/>
    <property type="match status" value="1"/>
</dbReference>
<name>A0A2S6GTB4_9PSEU</name>
<accession>A0A2S6GTB4</accession>
<dbReference type="EMBL" id="PTIX01000005">
    <property type="protein sequence ID" value="PPK68482.1"/>
    <property type="molecule type" value="Genomic_DNA"/>
</dbReference>
<dbReference type="InterPro" id="IPR002213">
    <property type="entry name" value="UDP_glucos_trans"/>
</dbReference>
<dbReference type="CDD" id="cd03784">
    <property type="entry name" value="GT1_Gtf-like"/>
    <property type="match status" value="1"/>
</dbReference>
<dbReference type="SUPFAM" id="SSF53756">
    <property type="entry name" value="UDP-Glycosyltransferase/glycogen phosphorylase"/>
    <property type="match status" value="1"/>
</dbReference>
<evidence type="ECO:0000313" key="5">
    <source>
        <dbReference type="Proteomes" id="UP000239203"/>
    </source>
</evidence>
<keyword evidence="2 4" id="KW-0808">Transferase</keyword>
<dbReference type="OrthoDB" id="6620093at2"/>
<dbReference type="InterPro" id="IPR010610">
    <property type="entry name" value="EryCIII-like_C"/>
</dbReference>
<evidence type="ECO:0000256" key="2">
    <source>
        <dbReference type="ARBA" id="ARBA00022679"/>
    </source>
</evidence>
<organism evidence="4 5">
    <name type="scientific">Actinokineospora auranticolor</name>
    <dbReference type="NCBI Taxonomy" id="155976"/>
    <lineage>
        <taxon>Bacteria</taxon>
        <taxon>Bacillati</taxon>
        <taxon>Actinomycetota</taxon>
        <taxon>Actinomycetes</taxon>
        <taxon>Pseudonocardiales</taxon>
        <taxon>Pseudonocardiaceae</taxon>
        <taxon>Actinokineospora</taxon>
    </lineage>
</organism>
<dbReference type="GO" id="GO:0008194">
    <property type="term" value="F:UDP-glycosyltransferase activity"/>
    <property type="evidence" value="ECO:0007669"/>
    <property type="project" value="InterPro"/>
</dbReference>
<evidence type="ECO:0000256" key="1">
    <source>
        <dbReference type="ARBA" id="ARBA00009995"/>
    </source>
</evidence>
<dbReference type="AlphaFoldDB" id="A0A2S6GTB4"/>
<comment type="similarity">
    <text evidence="1">Belongs to the UDP-glycosyltransferase family.</text>
</comment>
<evidence type="ECO:0000313" key="4">
    <source>
        <dbReference type="EMBL" id="PPK68482.1"/>
    </source>
</evidence>
<keyword evidence="5" id="KW-1185">Reference proteome</keyword>
<sequence>MDRPPHVLCALYPAMGHLLPTLPVIEELVRAGCRVTATVSPEIEDRVRSLGASTVRYRTPLDARLPDYTTYPRLAEAIAVLLDQILGVSPVIDEAGLDRPDVLVHDIALAVPGRVLAAKWGVPNARVLPIFASNEHFSIDAEFAKLAAPPPPDAPPHPAVTRYNRRLVDYLEGHGLSDDAAGAALAGTGELSVVFLPREFQIAADTFGDDHVFVGPSVSTPVGGWAPPPDAGPVVLISMGTSTFYPPEFFADCARAFEGSPWHVVIALGSQVSPAELGPLPANVEVHPWIPVGEVLRHASAYLCQGGLSGVMESVHHGTPMVVVPHQPEQITNARRVEELGVGLVLEEASVTPARIRQAVDRLRDKPDIAPRLAALREAGARAGGAVRAAQAIRDHALVTARP</sequence>
<gene>
    <name evidence="4" type="ORF">CLV40_105205</name>
</gene>
<dbReference type="Gene3D" id="3.40.50.2000">
    <property type="entry name" value="Glycogen Phosphorylase B"/>
    <property type="match status" value="2"/>
</dbReference>
<dbReference type="PANTHER" id="PTHR21015">
    <property type="entry name" value="UDP-N-ACETYLGLUCOSAMINE--N-ACETYLMURAMYL-(PENTAPEPTIDE) PYROPHOSPHORYL-UNDECAPRENOL N-ACETYLGLUCOSAMINE TRANSFERASE 1"/>
    <property type="match status" value="1"/>
</dbReference>
<reference evidence="4 5" key="1">
    <citation type="submission" date="2018-02" db="EMBL/GenBank/DDBJ databases">
        <title>Genomic Encyclopedia of Archaeal and Bacterial Type Strains, Phase II (KMG-II): from individual species to whole genera.</title>
        <authorList>
            <person name="Goeker M."/>
        </authorList>
    </citation>
    <scope>NUCLEOTIDE SEQUENCE [LARGE SCALE GENOMIC DNA]</scope>
    <source>
        <strain evidence="4 5">YU 961-1</strain>
    </source>
</reference>
<dbReference type="Proteomes" id="UP000239203">
    <property type="component" value="Unassembled WGS sequence"/>
</dbReference>
<dbReference type="NCBIfam" id="TIGR01426">
    <property type="entry name" value="MGT"/>
    <property type="match status" value="1"/>
</dbReference>
<dbReference type="InterPro" id="IPR006326">
    <property type="entry name" value="UDPGT_MGT-like"/>
</dbReference>
<dbReference type="FunFam" id="3.40.50.2000:FF:000072">
    <property type="entry name" value="Glycosyl transferase"/>
    <property type="match status" value="1"/>
</dbReference>
<dbReference type="GO" id="GO:0016758">
    <property type="term" value="F:hexosyltransferase activity"/>
    <property type="evidence" value="ECO:0007669"/>
    <property type="project" value="InterPro"/>
</dbReference>